<keyword evidence="3" id="KW-1185">Reference proteome</keyword>
<dbReference type="Proteomes" id="UP001456524">
    <property type="component" value="Unassembled WGS sequence"/>
</dbReference>
<evidence type="ECO:0000313" key="3">
    <source>
        <dbReference type="Proteomes" id="UP001456524"/>
    </source>
</evidence>
<name>A0ABR1Y837_9PEZI</name>
<accession>A0ABR1Y837</accession>
<evidence type="ECO:0000313" key="2">
    <source>
        <dbReference type="EMBL" id="KAK8177884.1"/>
    </source>
</evidence>
<dbReference type="EMBL" id="JBBWUH010000001">
    <property type="protein sequence ID" value="KAK8177884.1"/>
    <property type="molecule type" value="Genomic_DNA"/>
</dbReference>
<feature type="chain" id="PRO_5047167979" evidence="1">
    <location>
        <begin position="19"/>
        <end position="169"/>
    </location>
</feature>
<comment type="caution">
    <text evidence="2">The sequence shown here is derived from an EMBL/GenBank/DDBJ whole genome shotgun (WGS) entry which is preliminary data.</text>
</comment>
<proteinExistence type="predicted"/>
<sequence>MPRSVIFALVTAALPAEANLVRPSLPASCYKMASSRHARQGNGHSVSDFERVLLGAAALSVSTTAWLHQKPRYTTKRIGRWLGALAGLSRDGSGIQDLCRGLECLKQRNKKHSNCGLWKQTFVGAAILVQCSHDYLYDVCLHEWHDHDIIRPRQRSTKVYIHSFPGQDQ</sequence>
<keyword evidence="1" id="KW-0732">Signal</keyword>
<reference evidence="2 3" key="1">
    <citation type="journal article" date="2022" name="G3 (Bethesda)">
        <title>Enemy or ally: a genomic approach to elucidate the lifestyle of Phyllosticta citrichinaensis.</title>
        <authorList>
            <person name="Buijs V.A."/>
            <person name="Groenewald J.Z."/>
            <person name="Haridas S."/>
            <person name="LaButti K.M."/>
            <person name="Lipzen A."/>
            <person name="Martin F.M."/>
            <person name="Barry K."/>
            <person name="Grigoriev I.V."/>
            <person name="Crous P.W."/>
            <person name="Seidl M.F."/>
        </authorList>
    </citation>
    <scope>NUCLEOTIDE SEQUENCE [LARGE SCALE GENOMIC DNA]</scope>
    <source>
        <strain evidence="2 3">CBS 129764</strain>
    </source>
</reference>
<feature type="signal peptide" evidence="1">
    <location>
        <begin position="1"/>
        <end position="18"/>
    </location>
</feature>
<gene>
    <name evidence="2" type="ORF">IWX90DRAFT_34692</name>
</gene>
<evidence type="ECO:0000256" key="1">
    <source>
        <dbReference type="SAM" id="SignalP"/>
    </source>
</evidence>
<protein>
    <submittedName>
        <fullName evidence="2">Uncharacterized protein</fullName>
    </submittedName>
</protein>
<organism evidence="2 3">
    <name type="scientific">Phyllosticta citrichinensis</name>
    <dbReference type="NCBI Taxonomy" id="1130410"/>
    <lineage>
        <taxon>Eukaryota</taxon>
        <taxon>Fungi</taxon>
        <taxon>Dikarya</taxon>
        <taxon>Ascomycota</taxon>
        <taxon>Pezizomycotina</taxon>
        <taxon>Dothideomycetes</taxon>
        <taxon>Dothideomycetes incertae sedis</taxon>
        <taxon>Botryosphaeriales</taxon>
        <taxon>Phyllostictaceae</taxon>
        <taxon>Phyllosticta</taxon>
    </lineage>
</organism>